<proteinExistence type="predicted"/>
<dbReference type="RefSeq" id="WP_134110057.1">
    <property type="nucleotide sequence ID" value="NZ_SOCN01000001.1"/>
</dbReference>
<comment type="caution">
    <text evidence="1">The sequence shown here is derived from an EMBL/GenBank/DDBJ whole genome shotgun (WGS) entry which is preliminary data.</text>
</comment>
<sequence length="112" mass="13543">MIDTQFLQKQQENQNISQIFETDDYYIKSARKEIETFIGSKLSFKFLIKDIKSLDDKKIIFLQFNSFYIVIDVETYESKEITKYEFNQSDFIDKKIFYLPFFGLVWKKAIVM</sequence>
<dbReference type="EMBL" id="SOCN01000001">
    <property type="protein sequence ID" value="TDV24126.1"/>
    <property type="molecule type" value="Genomic_DNA"/>
</dbReference>
<organism evidence="1 2">
    <name type="scientific">Mycoplasmopsis mustelae</name>
    <dbReference type="NCBI Taxonomy" id="171289"/>
    <lineage>
        <taxon>Bacteria</taxon>
        <taxon>Bacillati</taxon>
        <taxon>Mycoplasmatota</taxon>
        <taxon>Mycoplasmoidales</taxon>
        <taxon>Metamycoplasmataceae</taxon>
        <taxon>Mycoplasmopsis</taxon>
    </lineage>
</organism>
<keyword evidence="2" id="KW-1185">Reference proteome</keyword>
<accession>A0A4R7UDJ9</accession>
<dbReference type="Proteomes" id="UP000295757">
    <property type="component" value="Unassembled WGS sequence"/>
</dbReference>
<evidence type="ECO:0000313" key="2">
    <source>
        <dbReference type="Proteomes" id="UP000295757"/>
    </source>
</evidence>
<name>A0A4R7UDJ9_9BACT</name>
<evidence type="ECO:0000313" key="1">
    <source>
        <dbReference type="EMBL" id="TDV24126.1"/>
    </source>
</evidence>
<reference evidence="1 2" key="1">
    <citation type="submission" date="2019-03" db="EMBL/GenBank/DDBJ databases">
        <title>Genomic Encyclopedia of Archaeal and Bacterial Type Strains, Phase II (KMG-II): from individual species to whole genera.</title>
        <authorList>
            <person name="Goeker M."/>
        </authorList>
    </citation>
    <scope>NUCLEOTIDE SEQUENCE [LARGE SCALE GENOMIC DNA]</scope>
    <source>
        <strain evidence="1 2">ATCC 35214</strain>
    </source>
</reference>
<dbReference type="AlphaFoldDB" id="A0A4R7UDJ9"/>
<protein>
    <submittedName>
        <fullName evidence="1">Uncharacterized protein</fullName>
    </submittedName>
</protein>
<gene>
    <name evidence="1" type="ORF">BCF59_0073</name>
</gene>